<dbReference type="PANTHER" id="PTHR47067:SF6">
    <property type="entry name" value="PROTEIN WVD2-LIKE 7"/>
    <property type="match status" value="1"/>
</dbReference>
<evidence type="ECO:0000256" key="4">
    <source>
        <dbReference type="ARBA" id="ARBA00022701"/>
    </source>
</evidence>
<feature type="compositionally biased region" description="Basic and acidic residues" evidence="6">
    <location>
        <begin position="315"/>
        <end position="337"/>
    </location>
</feature>
<feature type="compositionally biased region" description="Polar residues" evidence="6">
    <location>
        <begin position="293"/>
        <end position="302"/>
    </location>
</feature>
<protein>
    <recommendedName>
        <fullName evidence="7">TPX2 C-terminal domain-containing protein</fullName>
    </recommendedName>
</protein>
<feature type="region of interest" description="Disordered" evidence="6">
    <location>
        <begin position="253"/>
        <end position="390"/>
    </location>
</feature>
<dbReference type="GO" id="GO:0005874">
    <property type="term" value="C:microtubule"/>
    <property type="evidence" value="ECO:0007669"/>
    <property type="project" value="UniProtKB-KW"/>
</dbReference>
<comment type="similarity">
    <text evidence="2">Belongs to the TPX2 family.</text>
</comment>
<feature type="compositionally biased region" description="Polar residues" evidence="6">
    <location>
        <begin position="570"/>
        <end position="580"/>
    </location>
</feature>
<dbReference type="InterPro" id="IPR044216">
    <property type="entry name" value="WDL7"/>
</dbReference>
<keyword evidence="4" id="KW-0493">Microtubule</keyword>
<feature type="compositionally biased region" description="Basic and acidic residues" evidence="6">
    <location>
        <begin position="268"/>
        <end position="278"/>
    </location>
</feature>
<feature type="compositionally biased region" description="Polar residues" evidence="6">
    <location>
        <begin position="351"/>
        <end position="362"/>
    </location>
</feature>
<feature type="compositionally biased region" description="Basic and acidic residues" evidence="6">
    <location>
        <begin position="594"/>
        <end position="604"/>
    </location>
</feature>
<dbReference type="PANTHER" id="PTHR47067">
    <property type="entry name" value="TPX2 (TARGETING PROTEIN FOR XKLP2) PROTEIN FAMILY-RELATED"/>
    <property type="match status" value="1"/>
</dbReference>
<evidence type="ECO:0000256" key="5">
    <source>
        <dbReference type="ARBA" id="ARBA00023212"/>
    </source>
</evidence>
<keyword evidence="3" id="KW-0963">Cytoplasm</keyword>
<dbReference type="Pfam" id="PF06886">
    <property type="entry name" value="TPX2"/>
    <property type="match status" value="1"/>
</dbReference>
<feature type="domain" description="TPX2 C-terminal" evidence="7">
    <location>
        <begin position="421"/>
        <end position="500"/>
    </location>
</feature>
<evidence type="ECO:0000256" key="2">
    <source>
        <dbReference type="ARBA" id="ARBA00005885"/>
    </source>
</evidence>
<organism evidence="8 9">
    <name type="scientific">Dipteronia dyeriana</name>
    <dbReference type="NCBI Taxonomy" id="168575"/>
    <lineage>
        <taxon>Eukaryota</taxon>
        <taxon>Viridiplantae</taxon>
        <taxon>Streptophyta</taxon>
        <taxon>Embryophyta</taxon>
        <taxon>Tracheophyta</taxon>
        <taxon>Spermatophyta</taxon>
        <taxon>Magnoliopsida</taxon>
        <taxon>eudicotyledons</taxon>
        <taxon>Gunneridae</taxon>
        <taxon>Pentapetalae</taxon>
        <taxon>rosids</taxon>
        <taxon>malvids</taxon>
        <taxon>Sapindales</taxon>
        <taxon>Sapindaceae</taxon>
        <taxon>Hippocastanoideae</taxon>
        <taxon>Acereae</taxon>
        <taxon>Dipteronia</taxon>
    </lineage>
</organism>
<dbReference type="AlphaFoldDB" id="A0AAD9WLB6"/>
<comment type="caution">
    <text evidence="8">The sequence shown here is derived from an EMBL/GenBank/DDBJ whole genome shotgun (WGS) entry which is preliminary data.</text>
</comment>
<evidence type="ECO:0000256" key="1">
    <source>
        <dbReference type="ARBA" id="ARBA00004245"/>
    </source>
</evidence>
<dbReference type="Proteomes" id="UP001280121">
    <property type="component" value="Unassembled WGS sequence"/>
</dbReference>
<accession>A0AAD9WLB6</accession>
<comment type="subcellular location">
    <subcellularLocation>
        <location evidence="1">Cytoplasm</location>
        <location evidence="1">Cytoskeleton</location>
    </subcellularLocation>
</comment>
<reference evidence="8" key="1">
    <citation type="journal article" date="2023" name="Plant J.">
        <title>Genome sequences and population genomics provide insights into the demographic history, inbreeding, and mutation load of two 'living fossil' tree species of Dipteronia.</title>
        <authorList>
            <person name="Feng Y."/>
            <person name="Comes H.P."/>
            <person name="Chen J."/>
            <person name="Zhu S."/>
            <person name="Lu R."/>
            <person name="Zhang X."/>
            <person name="Li P."/>
            <person name="Qiu J."/>
            <person name="Olsen K.M."/>
            <person name="Qiu Y."/>
        </authorList>
    </citation>
    <scope>NUCLEOTIDE SEQUENCE</scope>
    <source>
        <strain evidence="8">KIB01</strain>
    </source>
</reference>
<feature type="region of interest" description="Disordered" evidence="6">
    <location>
        <begin position="492"/>
        <end position="637"/>
    </location>
</feature>
<evidence type="ECO:0000313" key="9">
    <source>
        <dbReference type="Proteomes" id="UP001280121"/>
    </source>
</evidence>
<evidence type="ECO:0000259" key="7">
    <source>
        <dbReference type="Pfam" id="PF06886"/>
    </source>
</evidence>
<dbReference type="EMBL" id="JANJYI010000009">
    <property type="protein sequence ID" value="KAK2635371.1"/>
    <property type="molecule type" value="Genomic_DNA"/>
</dbReference>
<evidence type="ECO:0000256" key="3">
    <source>
        <dbReference type="ARBA" id="ARBA00022490"/>
    </source>
</evidence>
<feature type="compositionally biased region" description="Basic and acidic residues" evidence="6">
    <location>
        <begin position="367"/>
        <end position="382"/>
    </location>
</feature>
<feature type="compositionally biased region" description="Polar residues" evidence="6">
    <location>
        <begin position="492"/>
        <end position="523"/>
    </location>
</feature>
<evidence type="ECO:0000313" key="8">
    <source>
        <dbReference type="EMBL" id="KAK2635371.1"/>
    </source>
</evidence>
<dbReference type="InterPro" id="IPR027329">
    <property type="entry name" value="TPX2_C"/>
</dbReference>
<name>A0AAD9WLB6_9ROSI</name>
<keyword evidence="5" id="KW-0206">Cytoskeleton</keyword>
<gene>
    <name evidence="8" type="ORF">Ddye_030163</name>
</gene>
<keyword evidence="9" id="KW-1185">Reference proteome</keyword>
<sequence>MAGEIEDPFNISFQTDSLHSGSISFGRFENEPLCWERRSSFSHNRYLEEVEKFSKPGSVSEKKAYFEGHFKRKARLLQSSSECLNEGEYQTGENDVLDNDEGSGDEFDIVIEASKYDRFEENGLENMDYKEEFINGDEVSHESVLENANRIQEFNNINDGSQFDYVIENKQFAHFDESPESSEYHGELGVMECEGEDPSVSPAESQMGTALENADIMVDIVPEDVDKSLLSNDEAELELEKSLLDYAIDADESSKPTDLFPKGGTTDEVNKSSSEHRQSLSPKSRYPAENKSTRPGMNSPVNLSHAHIHISCEASKTREKNQNRREKESPGRMKVEKQSILTATPARHSIQRSPKTVDSESSAAKLKVQDKSEKEPRAKKILESQPTATKKIDYRARQTINRLKQTVDLSKPVTRAGAATFSFRSDERAERRKEFFMKLEEKMHAKEAEKSQIQAKTQVGGIIQQKEKTEAEIKQFRKSLNFKATPMPSFYHVSTTPGSDGNKTVLSNTKPAKIQLKSTSPGTKGTARSPLLSKAGKDRGLSVSQSSNTVDKPESSGASKCSAAELSEADTVSSAPTTQSRSRHEASAINVGATEKKGPEKERNPSVQKYRVSESSKVMKDHRSETKPKVGARRHSSEITRKNMKGISGIGCVAVGVAS</sequence>
<feature type="compositionally biased region" description="Basic and acidic residues" evidence="6">
    <location>
        <begin position="611"/>
        <end position="628"/>
    </location>
</feature>
<proteinExistence type="inferred from homology"/>
<evidence type="ECO:0000256" key="6">
    <source>
        <dbReference type="SAM" id="MobiDB-lite"/>
    </source>
</evidence>